<reference evidence="12" key="1">
    <citation type="journal article" date="2021" name="PeerJ">
        <title>Extensive microbial diversity within the chicken gut microbiome revealed by metagenomics and culture.</title>
        <authorList>
            <person name="Gilroy R."/>
            <person name="Ravi A."/>
            <person name="Getino M."/>
            <person name="Pursley I."/>
            <person name="Horton D.L."/>
            <person name="Alikhan N.F."/>
            <person name="Baker D."/>
            <person name="Gharbi K."/>
            <person name="Hall N."/>
            <person name="Watson M."/>
            <person name="Adriaenssens E.M."/>
            <person name="Foster-Nyarko E."/>
            <person name="Jarju S."/>
            <person name="Secka A."/>
            <person name="Antonio M."/>
            <person name="Oren A."/>
            <person name="Chaudhuri R.R."/>
            <person name="La Ragione R."/>
            <person name="Hildebrand F."/>
            <person name="Pallen M.J."/>
        </authorList>
    </citation>
    <scope>NUCLEOTIDE SEQUENCE</scope>
    <source>
        <strain evidence="12">USASDec5-558</strain>
    </source>
</reference>
<name>A0A9D1WCP4_9GAMM</name>
<evidence type="ECO:0000256" key="2">
    <source>
        <dbReference type="ARBA" id="ARBA00009441"/>
    </source>
</evidence>
<dbReference type="Pfam" id="PF02463">
    <property type="entry name" value="SMC_N"/>
    <property type="match status" value="1"/>
</dbReference>
<dbReference type="PANTHER" id="PTHR11059:SF0">
    <property type="entry name" value="DNA REPAIR PROTEIN RECN"/>
    <property type="match status" value="1"/>
</dbReference>
<comment type="function">
    <text evidence="1">May be involved in recombinational repair of damaged DNA.</text>
</comment>
<evidence type="ECO:0000256" key="8">
    <source>
        <dbReference type="ARBA" id="ARBA00033408"/>
    </source>
</evidence>
<keyword evidence="9" id="KW-0175">Coiled coil</keyword>
<comment type="caution">
    <text evidence="12">The sequence shown here is derived from an EMBL/GenBank/DDBJ whole genome shotgun (WGS) entry which is preliminary data.</text>
</comment>
<dbReference type="SUPFAM" id="SSF52540">
    <property type="entry name" value="P-loop containing nucleoside triphosphate hydrolases"/>
    <property type="match status" value="1"/>
</dbReference>
<keyword evidence="7" id="KW-0234">DNA repair</keyword>
<gene>
    <name evidence="12" type="ORF">H9850_04845</name>
</gene>
<reference evidence="12" key="2">
    <citation type="submission" date="2021-04" db="EMBL/GenBank/DDBJ databases">
        <authorList>
            <person name="Gilroy R."/>
        </authorList>
    </citation>
    <scope>NUCLEOTIDE SEQUENCE</scope>
    <source>
        <strain evidence="12">USASDec5-558</strain>
    </source>
</reference>
<dbReference type="Pfam" id="PF13476">
    <property type="entry name" value="AAA_23"/>
    <property type="match status" value="1"/>
</dbReference>
<dbReference type="EMBL" id="DXEV01000092">
    <property type="protein sequence ID" value="HIX56781.1"/>
    <property type="molecule type" value="Genomic_DNA"/>
</dbReference>
<dbReference type="Proteomes" id="UP000886829">
    <property type="component" value="Unassembled WGS sequence"/>
</dbReference>
<proteinExistence type="inferred from homology"/>
<keyword evidence="5" id="KW-0227">DNA damage</keyword>
<evidence type="ECO:0000256" key="3">
    <source>
        <dbReference type="ARBA" id="ARBA00021315"/>
    </source>
</evidence>
<organism evidence="12 13">
    <name type="scientific">Candidatus Anaerobiospirillum pullistercoris</name>
    <dbReference type="NCBI Taxonomy" id="2838452"/>
    <lineage>
        <taxon>Bacteria</taxon>
        <taxon>Pseudomonadati</taxon>
        <taxon>Pseudomonadota</taxon>
        <taxon>Gammaproteobacteria</taxon>
        <taxon>Aeromonadales</taxon>
        <taxon>Succinivibrionaceae</taxon>
        <taxon>Anaerobiospirillum</taxon>
    </lineage>
</organism>
<evidence type="ECO:0000256" key="9">
    <source>
        <dbReference type="SAM" id="Coils"/>
    </source>
</evidence>
<feature type="coiled-coil region" evidence="9">
    <location>
        <begin position="293"/>
        <end position="354"/>
    </location>
</feature>
<dbReference type="PANTHER" id="PTHR11059">
    <property type="entry name" value="DNA REPAIR PROTEIN RECN"/>
    <property type="match status" value="1"/>
</dbReference>
<dbReference type="GO" id="GO:0043590">
    <property type="term" value="C:bacterial nucleoid"/>
    <property type="evidence" value="ECO:0007669"/>
    <property type="project" value="TreeGrafter"/>
</dbReference>
<keyword evidence="4" id="KW-0547">Nucleotide-binding</keyword>
<keyword evidence="6" id="KW-0067">ATP-binding</keyword>
<dbReference type="GO" id="GO:0009432">
    <property type="term" value="P:SOS response"/>
    <property type="evidence" value="ECO:0007669"/>
    <property type="project" value="TreeGrafter"/>
</dbReference>
<dbReference type="GO" id="GO:0006302">
    <property type="term" value="P:double-strand break repair"/>
    <property type="evidence" value="ECO:0007669"/>
    <property type="project" value="InterPro"/>
</dbReference>
<sequence length="686" mass="74139">MLEQLKLNNLALAVQAEVDFTPGMICITGETGAGKSLVVDALGLVLGAKADANMVRQGQKQLEVSALFSLDNQPEVKALLASFGYLPESAVNVTSSVPAVPAEPVAPAVSDVSTATELQDTALNAAVHTVVEGQGSQETQSVSEHPSSVTAANGSNLQYAVVADGQAVSVEAASSLQRERELAAHAAHAAHMVSVHSEAHTAVSNVGGAGAGDVDDADAEESNTLILRRVVTAEGKSKAYINGHMATLAQLRELSEGLVAIHGQHASVQLMDEKHQLEIVDNFGKLRPLVAAVNDAFNQYTKLRTELTRLSEEQKQGAAVYKQERYELDELKRLDLHEGDYEELEAKFDRAMHQAQFSYALANFRNMVEGGDSNVISILREHLVELDKVKAYDPNLEKIMDNIEAAVLHLEDGSALATDLVAQDLEMSTTELEGRMSKVHDLARRFACSPKDLYLMTERLERKVNDFWSLRDRITEVTEEVKAARSRYEDLAEQLSAQRSSVAQDFARSINDKITALALPDARFDVAFTREGDGKPRLNGRDRLCFMFSANLGQDLKPLSAVASGGELSRLALTIEVLTASVKSTPTLIFDEVDTGISGRTASAVGALLKELGRYVQVITVTHLPQVAAKANTQFVVAKSNVNGQVNSTISALDNDGRIEEISRMIGGSVITETTRKSAYELLHDL</sequence>
<dbReference type="Gene3D" id="3.40.50.300">
    <property type="entry name" value="P-loop containing nucleotide triphosphate hydrolases"/>
    <property type="match status" value="3"/>
</dbReference>
<evidence type="ECO:0000259" key="10">
    <source>
        <dbReference type="Pfam" id="PF02463"/>
    </source>
</evidence>
<dbReference type="AlphaFoldDB" id="A0A9D1WCP4"/>
<evidence type="ECO:0000259" key="11">
    <source>
        <dbReference type="Pfam" id="PF13476"/>
    </source>
</evidence>
<comment type="similarity">
    <text evidence="2">Belongs to the RecN family.</text>
</comment>
<evidence type="ECO:0000313" key="12">
    <source>
        <dbReference type="EMBL" id="HIX56781.1"/>
    </source>
</evidence>
<accession>A0A9D1WCP4</accession>
<dbReference type="InterPro" id="IPR027417">
    <property type="entry name" value="P-loop_NTPase"/>
</dbReference>
<dbReference type="GO" id="GO:0016887">
    <property type="term" value="F:ATP hydrolysis activity"/>
    <property type="evidence" value="ECO:0007669"/>
    <property type="project" value="InterPro"/>
</dbReference>
<evidence type="ECO:0000256" key="1">
    <source>
        <dbReference type="ARBA" id="ARBA00003618"/>
    </source>
</evidence>
<evidence type="ECO:0000256" key="5">
    <source>
        <dbReference type="ARBA" id="ARBA00022763"/>
    </source>
</evidence>
<evidence type="ECO:0000256" key="6">
    <source>
        <dbReference type="ARBA" id="ARBA00022840"/>
    </source>
</evidence>
<feature type="domain" description="Rad50/SbcC-type AAA" evidence="11">
    <location>
        <begin position="5"/>
        <end position="63"/>
    </location>
</feature>
<dbReference type="InterPro" id="IPR038729">
    <property type="entry name" value="Rad50/SbcC_AAA"/>
</dbReference>
<dbReference type="InterPro" id="IPR004604">
    <property type="entry name" value="DNA_recomb/repair_RecN"/>
</dbReference>
<protein>
    <recommendedName>
        <fullName evidence="3">DNA repair protein RecN</fullName>
    </recommendedName>
    <alternativeName>
        <fullName evidence="8">Recombination protein N</fullName>
    </alternativeName>
</protein>
<dbReference type="GO" id="GO:0005524">
    <property type="term" value="F:ATP binding"/>
    <property type="evidence" value="ECO:0007669"/>
    <property type="project" value="UniProtKB-KW"/>
</dbReference>
<evidence type="ECO:0000256" key="4">
    <source>
        <dbReference type="ARBA" id="ARBA00022741"/>
    </source>
</evidence>
<dbReference type="InterPro" id="IPR003395">
    <property type="entry name" value="RecF/RecN/SMC_N"/>
</dbReference>
<feature type="domain" description="RecF/RecN/SMC N-terminal" evidence="10">
    <location>
        <begin position="218"/>
        <end position="639"/>
    </location>
</feature>
<dbReference type="GO" id="GO:0006310">
    <property type="term" value="P:DNA recombination"/>
    <property type="evidence" value="ECO:0007669"/>
    <property type="project" value="InterPro"/>
</dbReference>
<evidence type="ECO:0000256" key="7">
    <source>
        <dbReference type="ARBA" id="ARBA00023204"/>
    </source>
</evidence>
<dbReference type="CDD" id="cd03241">
    <property type="entry name" value="ABC_RecN"/>
    <property type="match status" value="1"/>
</dbReference>
<evidence type="ECO:0000313" key="13">
    <source>
        <dbReference type="Proteomes" id="UP000886829"/>
    </source>
</evidence>